<protein>
    <recommendedName>
        <fullName evidence="2">Immunoglobulin V-set domain-containing protein</fullName>
    </recommendedName>
</protein>
<comment type="caution">
    <text evidence="3">The sequence shown here is derived from an EMBL/GenBank/DDBJ whole genome shotgun (WGS) entry which is preliminary data.</text>
</comment>
<evidence type="ECO:0000256" key="1">
    <source>
        <dbReference type="SAM" id="MobiDB-lite"/>
    </source>
</evidence>
<dbReference type="InterPro" id="IPR013106">
    <property type="entry name" value="Ig_V-set"/>
</dbReference>
<gene>
    <name evidence="3" type="ORF">EYF80_019225</name>
</gene>
<proteinExistence type="predicted"/>
<feature type="domain" description="Immunoglobulin V-set" evidence="2">
    <location>
        <begin position="23"/>
        <end position="112"/>
    </location>
</feature>
<dbReference type="Gene3D" id="2.60.40.10">
    <property type="entry name" value="Immunoglobulins"/>
    <property type="match status" value="1"/>
</dbReference>
<dbReference type="Proteomes" id="UP000314294">
    <property type="component" value="Unassembled WGS sequence"/>
</dbReference>
<dbReference type="EMBL" id="SRLO01000162">
    <property type="protein sequence ID" value="TNN70490.1"/>
    <property type="molecule type" value="Genomic_DNA"/>
</dbReference>
<sequence>MYVIKCVAGETKCNATQISSQCSVTLGGSVSIQLMTNASGQQLWCKKKLPTGSINVFSLKKEKVTIQGPYRNRTEFFINNGTLKITKVETNDSGEYTVDVFDPNGILLRTIHVQLDVQGNGPSETRWLAAGVTGELQRLLSTLLSSNCVSGGMRGAPPRSAAVGPRDGANS</sequence>
<organism evidence="3 4">
    <name type="scientific">Liparis tanakae</name>
    <name type="common">Tanaka's snailfish</name>
    <dbReference type="NCBI Taxonomy" id="230148"/>
    <lineage>
        <taxon>Eukaryota</taxon>
        <taxon>Metazoa</taxon>
        <taxon>Chordata</taxon>
        <taxon>Craniata</taxon>
        <taxon>Vertebrata</taxon>
        <taxon>Euteleostomi</taxon>
        <taxon>Actinopterygii</taxon>
        <taxon>Neopterygii</taxon>
        <taxon>Teleostei</taxon>
        <taxon>Neoteleostei</taxon>
        <taxon>Acanthomorphata</taxon>
        <taxon>Eupercaria</taxon>
        <taxon>Perciformes</taxon>
        <taxon>Cottioidei</taxon>
        <taxon>Cottales</taxon>
        <taxon>Liparidae</taxon>
        <taxon>Liparis</taxon>
    </lineage>
</organism>
<evidence type="ECO:0000313" key="3">
    <source>
        <dbReference type="EMBL" id="TNN70490.1"/>
    </source>
</evidence>
<feature type="region of interest" description="Disordered" evidence="1">
    <location>
        <begin position="151"/>
        <end position="171"/>
    </location>
</feature>
<keyword evidence="4" id="KW-1185">Reference proteome</keyword>
<dbReference type="InterPro" id="IPR013783">
    <property type="entry name" value="Ig-like_fold"/>
</dbReference>
<accession>A0A4Z2HY81</accession>
<dbReference type="InterPro" id="IPR036179">
    <property type="entry name" value="Ig-like_dom_sf"/>
</dbReference>
<dbReference type="AlphaFoldDB" id="A0A4Z2HY81"/>
<dbReference type="Pfam" id="PF07686">
    <property type="entry name" value="V-set"/>
    <property type="match status" value="1"/>
</dbReference>
<evidence type="ECO:0000259" key="2">
    <source>
        <dbReference type="Pfam" id="PF07686"/>
    </source>
</evidence>
<evidence type="ECO:0000313" key="4">
    <source>
        <dbReference type="Proteomes" id="UP000314294"/>
    </source>
</evidence>
<dbReference type="SUPFAM" id="SSF48726">
    <property type="entry name" value="Immunoglobulin"/>
    <property type="match status" value="1"/>
</dbReference>
<dbReference type="OrthoDB" id="8439544at2759"/>
<name>A0A4Z2HY81_9TELE</name>
<reference evidence="3 4" key="1">
    <citation type="submission" date="2019-03" db="EMBL/GenBank/DDBJ databases">
        <title>First draft genome of Liparis tanakae, snailfish: a comprehensive survey of snailfish specific genes.</title>
        <authorList>
            <person name="Kim W."/>
            <person name="Song I."/>
            <person name="Jeong J.-H."/>
            <person name="Kim D."/>
            <person name="Kim S."/>
            <person name="Ryu S."/>
            <person name="Song J.Y."/>
            <person name="Lee S.K."/>
        </authorList>
    </citation>
    <scope>NUCLEOTIDE SEQUENCE [LARGE SCALE GENOMIC DNA]</scope>
    <source>
        <tissue evidence="3">Muscle</tissue>
    </source>
</reference>